<organism evidence="3">
    <name type="scientific">uncultured Caudovirales phage</name>
    <dbReference type="NCBI Taxonomy" id="2100421"/>
    <lineage>
        <taxon>Viruses</taxon>
        <taxon>Duplodnaviria</taxon>
        <taxon>Heunggongvirae</taxon>
        <taxon>Uroviricota</taxon>
        <taxon>Caudoviricetes</taxon>
        <taxon>Peduoviridae</taxon>
        <taxon>Maltschvirus</taxon>
        <taxon>Maltschvirus maltsch</taxon>
    </lineage>
</organism>
<protein>
    <recommendedName>
        <fullName evidence="1">TET-Associated Glycosyltransferase domain-containing protein</fullName>
    </recommendedName>
</protein>
<proteinExistence type="predicted"/>
<dbReference type="EMBL" id="LR796967">
    <property type="protein sequence ID" value="CAB4178447.1"/>
    <property type="molecule type" value="Genomic_DNA"/>
</dbReference>
<dbReference type="InterPro" id="IPR029044">
    <property type="entry name" value="Nucleotide-diphossugar_trans"/>
</dbReference>
<dbReference type="Pfam" id="PF20691">
    <property type="entry name" value="TAGT"/>
    <property type="match status" value="1"/>
</dbReference>
<name>A0A6J5SWH4_9CAUD</name>
<feature type="domain" description="TET-Associated Glycosyltransferase" evidence="1">
    <location>
        <begin position="2"/>
        <end position="189"/>
    </location>
</feature>
<reference evidence="3" key="1">
    <citation type="submission" date="2020-05" db="EMBL/GenBank/DDBJ databases">
        <authorList>
            <person name="Chiriac C."/>
            <person name="Salcher M."/>
            <person name="Ghai R."/>
            <person name="Kavagutti S V."/>
        </authorList>
    </citation>
    <scope>NUCLEOTIDE SEQUENCE</scope>
</reference>
<accession>A0A6J5SWH4</accession>
<evidence type="ECO:0000313" key="3">
    <source>
        <dbReference type="EMBL" id="CAB4219715.1"/>
    </source>
</evidence>
<dbReference type="InterPro" id="IPR049100">
    <property type="entry name" value="TAGT"/>
</dbReference>
<evidence type="ECO:0000313" key="2">
    <source>
        <dbReference type="EMBL" id="CAB4178447.1"/>
    </source>
</evidence>
<gene>
    <name evidence="2" type="ORF">UFOVP1021_12</name>
    <name evidence="3" type="ORF">UFOVP1622_33</name>
</gene>
<sequence length="247" mass="28117">MIPVCVPSKARPKSSTLRLLADSGVTAHVYVEQDDERQYCEQWGAFHKVQVLPESNRGLAYARQHIMGQYDSWHWQIDDDMESFSARTGVTKKSKACKINYCIAKAEWYLRELSGNFVMVGLGAQQYDWTRNKSPILIDRFCNSFFCIHSGLAKRNGIRFGMSGKEDKYFAIQCLEKGLHTARLTELLYKCPVNGSNQGGLHSFYADKKLPGQIAQAIHDMFPKSTVLTVNRMGRIDINLVAKRRNN</sequence>
<evidence type="ECO:0000259" key="1">
    <source>
        <dbReference type="Pfam" id="PF20691"/>
    </source>
</evidence>
<dbReference type="SUPFAM" id="SSF53448">
    <property type="entry name" value="Nucleotide-diphospho-sugar transferases"/>
    <property type="match status" value="1"/>
</dbReference>
<dbReference type="EMBL" id="LR797485">
    <property type="protein sequence ID" value="CAB4219715.1"/>
    <property type="molecule type" value="Genomic_DNA"/>
</dbReference>